<dbReference type="Gene3D" id="1.10.510.10">
    <property type="entry name" value="Transferase(Phosphotransferase) domain 1"/>
    <property type="match status" value="2"/>
</dbReference>
<keyword evidence="5" id="KW-0597">Phosphoprotein</keyword>
<keyword evidence="8" id="KW-0812">Transmembrane</keyword>
<dbReference type="GO" id="GO:0005886">
    <property type="term" value="C:plasma membrane"/>
    <property type="evidence" value="ECO:0007669"/>
    <property type="project" value="UniProtKB-SubCell"/>
</dbReference>
<dbReference type="PROSITE" id="PS50011">
    <property type="entry name" value="PROTEIN_KINASE_DOM"/>
    <property type="match status" value="2"/>
</dbReference>
<evidence type="ECO:0000256" key="18">
    <source>
        <dbReference type="ARBA" id="ARBA00047899"/>
    </source>
</evidence>
<comment type="catalytic activity">
    <reaction evidence="19">
        <text>L-seryl-[protein] + ATP = O-phospho-L-seryl-[protein] + ADP + H(+)</text>
        <dbReference type="Rhea" id="RHEA:17989"/>
        <dbReference type="Rhea" id="RHEA-COMP:9863"/>
        <dbReference type="Rhea" id="RHEA-COMP:11604"/>
        <dbReference type="ChEBI" id="CHEBI:15378"/>
        <dbReference type="ChEBI" id="CHEBI:29999"/>
        <dbReference type="ChEBI" id="CHEBI:30616"/>
        <dbReference type="ChEBI" id="CHEBI:83421"/>
        <dbReference type="ChEBI" id="CHEBI:456216"/>
        <dbReference type="EC" id="2.7.11.1"/>
    </reaction>
</comment>
<evidence type="ECO:0000256" key="7">
    <source>
        <dbReference type="ARBA" id="ARBA00022679"/>
    </source>
</evidence>
<evidence type="ECO:0000256" key="8">
    <source>
        <dbReference type="ARBA" id="ARBA00022692"/>
    </source>
</evidence>
<feature type="domain" description="Protein kinase" evidence="20">
    <location>
        <begin position="1"/>
        <end position="222"/>
    </location>
</feature>
<keyword evidence="13" id="KW-0067">ATP-binding</keyword>
<reference evidence="21" key="2">
    <citation type="submission" date="2021-03" db="UniProtKB">
        <authorList>
            <consortium name="EnsemblPlants"/>
        </authorList>
    </citation>
    <scope>IDENTIFICATION</scope>
</reference>
<evidence type="ECO:0000256" key="19">
    <source>
        <dbReference type="ARBA" id="ARBA00048679"/>
    </source>
</evidence>
<name>A0A803L4A4_CHEQI</name>
<keyword evidence="7" id="KW-0808">Transferase</keyword>
<dbReference type="EnsemblPlants" id="AUR62006693-RA">
    <property type="protein sequence ID" value="AUR62006693-RA:cds"/>
    <property type="gene ID" value="AUR62006693"/>
</dbReference>
<dbReference type="PANTHER" id="PTHR27005:SF468">
    <property type="entry name" value="OS01G0310500 PROTEIN"/>
    <property type="match status" value="1"/>
</dbReference>
<keyword evidence="12" id="KW-0418">Kinase</keyword>
<evidence type="ECO:0000256" key="15">
    <source>
        <dbReference type="ARBA" id="ARBA00023136"/>
    </source>
</evidence>
<organism evidence="21 22">
    <name type="scientific">Chenopodium quinoa</name>
    <name type="common">Quinoa</name>
    <dbReference type="NCBI Taxonomy" id="63459"/>
    <lineage>
        <taxon>Eukaryota</taxon>
        <taxon>Viridiplantae</taxon>
        <taxon>Streptophyta</taxon>
        <taxon>Embryophyta</taxon>
        <taxon>Tracheophyta</taxon>
        <taxon>Spermatophyta</taxon>
        <taxon>Magnoliopsida</taxon>
        <taxon>eudicotyledons</taxon>
        <taxon>Gunneridae</taxon>
        <taxon>Pentapetalae</taxon>
        <taxon>Caryophyllales</taxon>
        <taxon>Chenopodiaceae</taxon>
        <taxon>Chenopodioideae</taxon>
        <taxon>Atripliceae</taxon>
        <taxon>Chenopodium</taxon>
    </lineage>
</organism>
<dbReference type="InterPro" id="IPR001245">
    <property type="entry name" value="Ser-Thr/Tyr_kinase_cat_dom"/>
</dbReference>
<dbReference type="SUPFAM" id="SSF56112">
    <property type="entry name" value="Protein kinase-like (PK-like)"/>
    <property type="match status" value="2"/>
</dbReference>
<keyword evidence="15" id="KW-0472">Membrane</keyword>
<dbReference type="PANTHER" id="PTHR27005">
    <property type="entry name" value="WALL-ASSOCIATED RECEPTOR KINASE-LIKE 21"/>
    <property type="match status" value="1"/>
</dbReference>
<dbReference type="GO" id="GO:0005524">
    <property type="term" value="F:ATP binding"/>
    <property type="evidence" value="ECO:0007669"/>
    <property type="project" value="UniProtKB-KW"/>
</dbReference>
<evidence type="ECO:0000256" key="10">
    <source>
        <dbReference type="ARBA" id="ARBA00022737"/>
    </source>
</evidence>
<evidence type="ECO:0000256" key="1">
    <source>
        <dbReference type="ARBA" id="ARBA00004162"/>
    </source>
</evidence>
<evidence type="ECO:0000313" key="22">
    <source>
        <dbReference type="Proteomes" id="UP000596660"/>
    </source>
</evidence>
<protein>
    <recommendedName>
        <fullName evidence="2">non-specific serine/threonine protein kinase</fullName>
        <ecNumber evidence="2">2.7.11.1</ecNumber>
    </recommendedName>
</protein>
<keyword evidence="10" id="KW-0677">Repeat</keyword>
<dbReference type="Gramene" id="AUR62006693-RA">
    <property type="protein sequence ID" value="AUR62006693-RA:cds"/>
    <property type="gene ID" value="AUR62006693"/>
</dbReference>
<dbReference type="Gene3D" id="3.30.200.20">
    <property type="entry name" value="Phosphorylase Kinase, domain 1"/>
    <property type="match status" value="1"/>
</dbReference>
<comment type="catalytic activity">
    <reaction evidence="18">
        <text>L-threonyl-[protein] + ATP = O-phospho-L-threonyl-[protein] + ADP + H(+)</text>
        <dbReference type="Rhea" id="RHEA:46608"/>
        <dbReference type="Rhea" id="RHEA-COMP:11060"/>
        <dbReference type="Rhea" id="RHEA-COMP:11605"/>
        <dbReference type="ChEBI" id="CHEBI:15378"/>
        <dbReference type="ChEBI" id="CHEBI:30013"/>
        <dbReference type="ChEBI" id="CHEBI:30616"/>
        <dbReference type="ChEBI" id="CHEBI:61977"/>
        <dbReference type="ChEBI" id="CHEBI:456216"/>
        <dbReference type="EC" id="2.7.11.1"/>
    </reaction>
</comment>
<proteinExistence type="predicted"/>
<evidence type="ECO:0000256" key="17">
    <source>
        <dbReference type="ARBA" id="ARBA00023180"/>
    </source>
</evidence>
<keyword evidence="6" id="KW-0433">Leucine-rich repeat</keyword>
<keyword evidence="9" id="KW-0732">Signal</keyword>
<accession>A0A803L4A4</accession>
<evidence type="ECO:0000256" key="6">
    <source>
        <dbReference type="ARBA" id="ARBA00022614"/>
    </source>
</evidence>
<comment type="subcellular location">
    <subcellularLocation>
        <location evidence="1">Cell membrane</location>
        <topology evidence="1">Single-pass membrane protein</topology>
    </subcellularLocation>
</comment>
<evidence type="ECO:0000256" key="5">
    <source>
        <dbReference type="ARBA" id="ARBA00022553"/>
    </source>
</evidence>
<evidence type="ECO:0000256" key="2">
    <source>
        <dbReference type="ARBA" id="ARBA00012513"/>
    </source>
</evidence>
<dbReference type="FunFam" id="1.10.510.10:FF:000358">
    <property type="entry name" value="Putative leucine-rich repeat receptor-like serine/threonine-protein kinase"/>
    <property type="match status" value="1"/>
</dbReference>
<keyword evidence="16" id="KW-0675">Receptor</keyword>
<evidence type="ECO:0000256" key="9">
    <source>
        <dbReference type="ARBA" id="ARBA00022729"/>
    </source>
</evidence>
<evidence type="ECO:0000259" key="20">
    <source>
        <dbReference type="PROSITE" id="PS50011"/>
    </source>
</evidence>
<evidence type="ECO:0000313" key="21">
    <source>
        <dbReference type="EnsemblPlants" id="AUR62006693-RA:cds"/>
    </source>
</evidence>
<evidence type="ECO:0000256" key="16">
    <source>
        <dbReference type="ARBA" id="ARBA00023170"/>
    </source>
</evidence>
<dbReference type="InterPro" id="IPR000719">
    <property type="entry name" value="Prot_kinase_dom"/>
</dbReference>
<dbReference type="InterPro" id="IPR045274">
    <property type="entry name" value="WAK-like"/>
</dbReference>
<dbReference type="GO" id="GO:0007166">
    <property type="term" value="P:cell surface receptor signaling pathway"/>
    <property type="evidence" value="ECO:0007669"/>
    <property type="project" value="InterPro"/>
</dbReference>
<dbReference type="Pfam" id="PF00069">
    <property type="entry name" value="Pkinase"/>
    <property type="match status" value="1"/>
</dbReference>
<keyword evidence="11" id="KW-0547">Nucleotide-binding</keyword>
<reference evidence="21" key="1">
    <citation type="journal article" date="2017" name="Nature">
        <title>The genome of Chenopodium quinoa.</title>
        <authorList>
            <person name="Jarvis D.E."/>
            <person name="Ho Y.S."/>
            <person name="Lightfoot D.J."/>
            <person name="Schmoeckel S.M."/>
            <person name="Li B."/>
            <person name="Borm T.J.A."/>
            <person name="Ohyanagi H."/>
            <person name="Mineta K."/>
            <person name="Michell C.T."/>
            <person name="Saber N."/>
            <person name="Kharbatia N.M."/>
            <person name="Rupper R.R."/>
            <person name="Sharp A.R."/>
            <person name="Dally N."/>
            <person name="Boughton B.A."/>
            <person name="Woo Y.H."/>
            <person name="Gao G."/>
            <person name="Schijlen E.G.W.M."/>
            <person name="Guo X."/>
            <person name="Momin A.A."/>
            <person name="Negrao S."/>
            <person name="Al-Babili S."/>
            <person name="Gehring C."/>
            <person name="Roessner U."/>
            <person name="Jung C."/>
            <person name="Murphy K."/>
            <person name="Arold S.T."/>
            <person name="Gojobori T."/>
            <person name="van der Linden C.G."/>
            <person name="van Loo E.N."/>
            <person name="Jellen E.N."/>
            <person name="Maughan P.J."/>
            <person name="Tester M."/>
        </authorList>
    </citation>
    <scope>NUCLEOTIDE SEQUENCE [LARGE SCALE GENOMIC DNA]</scope>
    <source>
        <strain evidence="21">cv. PI 614886</strain>
    </source>
</reference>
<evidence type="ECO:0000256" key="11">
    <source>
        <dbReference type="ARBA" id="ARBA00022741"/>
    </source>
</evidence>
<evidence type="ECO:0000256" key="13">
    <source>
        <dbReference type="ARBA" id="ARBA00022840"/>
    </source>
</evidence>
<dbReference type="AlphaFoldDB" id="A0A803L4A4"/>
<keyword evidence="22" id="KW-1185">Reference proteome</keyword>
<dbReference type="Proteomes" id="UP000596660">
    <property type="component" value="Unplaced"/>
</dbReference>
<dbReference type="EC" id="2.7.11.1" evidence="2"/>
<dbReference type="GO" id="GO:0004674">
    <property type="term" value="F:protein serine/threonine kinase activity"/>
    <property type="evidence" value="ECO:0007669"/>
    <property type="project" value="UniProtKB-KW"/>
</dbReference>
<feature type="domain" description="Protein kinase" evidence="20">
    <location>
        <begin position="291"/>
        <end position="590"/>
    </location>
</feature>
<keyword evidence="14" id="KW-1133">Transmembrane helix</keyword>
<evidence type="ECO:0000256" key="3">
    <source>
        <dbReference type="ARBA" id="ARBA00022475"/>
    </source>
</evidence>
<keyword evidence="17" id="KW-0325">Glycoprotein</keyword>
<keyword evidence="4" id="KW-0723">Serine/threonine-protein kinase</keyword>
<dbReference type="InterPro" id="IPR011009">
    <property type="entry name" value="Kinase-like_dom_sf"/>
</dbReference>
<keyword evidence="3" id="KW-1003">Cell membrane</keyword>
<evidence type="ECO:0000256" key="12">
    <source>
        <dbReference type="ARBA" id="ARBA00022777"/>
    </source>
</evidence>
<evidence type="ECO:0000256" key="4">
    <source>
        <dbReference type="ARBA" id="ARBA00022527"/>
    </source>
</evidence>
<sequence length="595" mass="67276">MVMNHDNMVKLYGCCLETYIPVLVYEYLSNEDLFQCLHYVEPSKCIKWADRLRVATDTAYALSFMHNALLKPVVHRDVKSSSILLDSSFSGKLDNFCYSVSITPGETPRKWPVEGTPGYIDPEYIETQEVTDKCDVYSFGVFMLELLTRRQPLPMAKRGTDLVDVFVSNVEQNCMMEMIDNEVLQQASRDEIQQVAGLALACVAKKGAERPTMIDVVSELWSIQGRDMRCKKTVVFYGKIFVTIKGAGPLHQMGQTLTKGKIKNKRKPKFDSKEEYFIKNGGILLEKQVALSRGHHKGDGQLKIFSSKDIEKATNNHNPDHFSATDGHYIFYRATIDDRDVAIKAPSEPEPKPELMDHSLTAASTVMVMNHANIIKLYGCCLETFIPIVVYEFPPCANLFDHFHSNVASNQRGITWIDRLRVATGTAYALSYMHTALPKPVVHRNVKSLSVFFDDSFRAILANFGYSVSITPGENTKGWPVKGTPGYLDPEYVETREVTDKCDVYSFGVLLLELLTRRPPCVMAENGIDLVSMFISMVEKNLMMEIIDSEVLLQASRDDIQRVAQLALKCVAKEGVRRPTMVEVVRELWLMQDQH</sequence>
<dbReference type="Pfam" id="PF07714">
    <property type="entry name" value="PK_Tyr_Ser-Thr"/>
    <property type="match status" value="1"/>
</dbReference>
<evidence type="ECO:0000256" key="14">
    <source>
        <dbReference type="ARBA" id="ARBA00022989"/>
    </source>
</evidence>